<evidence type="ECO:0000259" key="1">
    <source>
        <dbReference type="Pfam" id="PF01272"/>
    </source>
</evidence>
<protein>
    <submittedName>
        <fullName evidence="2">GreA/GreB family elongation factor</fullName>
    </submittedName>
</protein>
<dbReference type="Gene3D" id="3.10.50.30">
    <property type="entry name" value="Transcription elongation factor, GreA/GreB, C-terminal domain"/>
    <property type="match status" value="1"/>
</dbReference>
<reference evidence="2 3" key="1">
    <citation type="journal article" date="2011" name="Stand. Genomic Sci.">
        <title>Complete genome sequence of the gliding freshwater bacterium Fluviicola taffensis type strain (RW262).</title>
        <authorList>
            <person name="Woyke T."/>
            <person name="Chertkov O."/>
            <person name="Lapidus A."/>
            <person name="Nolan M."/>
            <person name="Lucas S."/>
            <person name="Del Rio T.G."/>
            <person name="Tice H."/>
            <person name="Cheng J.F."/>
            <person name="Tapia R."/>
            <person name="Han C."/>
            <person name="Goodwin L."/>
            <person name="Pitluck S."/>
            <person name="Liolios K."/>
            <person name="Pagani I."/>
            <person name="Ivanova N."/>
            <person name="Huntemann M."/>
            <person name="Mavromatis K."/>
            <person name="Mikhailova N."/>
            <person name="Pati A."/>
            <person name="Chen A."/>
            <person name="Palaniappan K."/>
            <person name="Land M."/>
            <person name="Hauser L."/>
            <person name="Brambilla E.M."/>
            <person name="Rohde M."/>
            <person name="Mwirichia R."/>
            <person name="Sikorski J."/>
            <person name="Tindall B.J."/>
            <person name="Goker M."/>
            <person name="Bristow J."/>
            <person name="Eisen J.A."/>
            <person name="Markowitz V."/>
            <person name="Hugenholtz P."/>
            <person name="Klenk H.P."/>
            <person name="Kyrpides N.C."/>
        </authorList>
    </citation>
    <scope>NUCLEOTIDE SEQUENCE [LARGE SCALE GENOMIC DNA]</scope>
    <source>
        <strain evidence="3">DSM 16823 / RW262 / RW262</strain>
    </source>
</reference>
<dbReference type="InterPro" id="IPR023459">
    <property type="entry name" value="Tscrpt_elong_fac_GreA/B_fam"/>
</dbReference>
<dbReference type="RefSeq" id="WP_013685898.1">
    <property type="nucleotide sequence ID" value="NC_015321.1"/>
</dbReference>
<dbReference type="PANTHER" id="PTHR30437">
    <property type="entry name" value="TRANSCRIPTION ELONGATION FACTOR GREA"/>
    <property type="match status" value="1"/>
</dbReference>
<keyword evidence="3" id="KW-1185">Reference proteome</keyword>
<gene>
    <name evidence="2" type="ordered locus">Fluta_1130</name>
</gene>
<dbReference type="SUPFAM" id="SSF54534">
    <property type="entry name" value="FKBP-like"/>
    <property type="match status" value="1"/>
</dbReference>
<reference evidence="3" key="2">
    <citation type="submission" date="2011-02" db="EMBL/GenBank/DDBJ databases">
        <title>The complete genome of Fluviicola taffensis DSM 16823.</title>
        <authorList>
            <consortium name="US DOE Joint Genome Institute (JGI-PGF)"/>
            <person name="Lucas S."/>
            <person name="Copeland A."/>
            <person name="Lapidus A."/>
            <person name="Bruce D."/>
            <person name="Goodwin L."/>
            <person name="Pitluck S."/>
            <person name="Kyrpides N."/>
            <person name="Mavromatis K."/>
            <person name="Ivanova N."/>
            <person name="Mikhailova N."/>
            <person name="Pagani I."/>
            <person name="Chertkov O."/>
            <person name="Detter J.C."/>
            <person name="Han C."/>
            <person name="Tapia R."/>
            <person name="Land M."/>
            <person name="Hauser L."/>
            <person name="Markowitz V."/>
            <person name="Cheng J.-F."/>
            <person name="Hugenholtz P."/>
            <person name="Woyke T."/>
            <person name="Wu D."/>
            <person name="Tindall B."/>
            <person name="Pomrenke H.G."/>
            <person name="Brambilla E."/>
            <person name="Klenk H.-P."/>
            <person name="Eisen J.A."/>
        </authorList>
    </citation>
    <scope>NUCLEOTIDE SEQUENCE [LARGE SCALE GENOMIC DNA]</scope>
    <source>
        <strain evidence="3">DSM 16823 / RW262 / RW262</strain>
    </source>
</reference>
<accession>F2IAJ0</accession>
<dbReference type="PANTHER" id="PTHR30437:SF5">
    <property type="entry name" value="REGULATOR OF NUCLEOSIDE DIPHOSPHATE KINASE"/>
    <property type="match status" value="1"/>
</dbReference>
<name>F2IAJ0_FLUTR</name>
<dbReference type="GO" id="GO:0003746">
    <property type="term" value="F:translation elongation factor activity"/>
    <property type="evidence" value="ECO:0007669"/>
    <property type="project" value="UniProtKB-KW"/>
</dbReference>
<keyword evidence="2" id="KW-0251">Elongation factor</keyword>
<dbReference type="GO" id="GO:0032784">
    <property type="term" value="P:regulation of DNA-templated transcription elongation"/>
    <property type="evidence" value="ECO:0007669"/>
    <property type="project" value="InterPro"/>
</dbReference>
<keyword evidence="2" id="KW-0648">Protein biosynthesis</keyword>
<proteinExistence type="predicted"/>
<dbReference type="EMBL" id="CP002542">
    <property type="protein sequence ID" value="AEA43126.1"/>
    <property type="molecule type" value="Genomic_DNA"/>
</dbReference>
<dbReference type="GO" id="GO:0003677">
    <property type="term" value="F:DNA binding"/>
    <property type="evidence" value="ECO:0007669"/>
    <property type="project" value="InterPro"/>
</dbReference>
<dbReference type="AlphaFoldDB" id="F2IAJ0"/>
<dbReference type="HOGENOM" id="CLU_120358_1_2_10"/>
<evidence type="ECO:0000313" key="3">
    <source>
        <dbReference type="Proteomes" id="UP000007463"/>
    </source>
</evidence>
<dbReference type="GO" id="GO:0006354">
    <property type="term" value="P:DNA-templated transcription elongation"/>
    <property type="evidence" value="ECO:0007669"/>
    <property type="project" value="TreeGrafter"/>
</dbReference>
<feature type="domain" description="Transcription elongation factor GreA/GreB C-terminal" evidence="1">
    <location>
        <begin position="55"/>
        <end position="126"/>
    </location>
</feature>
<sequence>MKYPRIILDKKEYELIKALIHPISESTSLMNSCISRLREELKTAELFTNGADFPQDVIRLNSIVDVNTPFGIMKIQLVLPENSNSEQKRISILTPMGSALIGYAEKDKIMWEFPNGTHEVEILKVSHSQF</sequence>
<dbReference type="OrthoDB" id="192847at2"/>
<dbReference type="STRING" id="755732.Fluta_1130"/>
<dbReference type="GO" id="GO:0070063">
    <property type="term" value="F:RNA polymerase binding"/>
    <property type="evidence" value="ECO:0007669"/>
    <property type="project" value="InterPro"/>
</dbReference>
<dbReference type="Proteomes" id="UP000007463">
    <property type="component" value="Chromosome"/>
</dbReference>
<dbReference type="InterPro" id="IPR001437">
    <property type="entry name" value="Tscrpt_elong_fac_GreA/B_C"/>
</dbReference>
<evidence type="ECO:0000313" key="2">
    <source>
        <dbReference type="EMBL" id="AEA43126.1"/>
    </source>
</evidence>
<dbReference type="KEGG" id="fte:Fluta_1130"/>
<dbReference type="Pfam" id="PF01272">
    <property type="entry name" value="GreA_GreB"/>
    <property type="match status" value="1"/>
</dbReference>
<organism evidence="2 3">
    <name type="scientific">Fluviicola taffensis (strain DSM 16823 / NCIMB 13979 / RW262)</name>
    <dbReference type="NCBI Taxonomy" id="755732"/>
    <lineage>
        <taxon>Bacteria</taxon>
        <taxon>Pseudomonadati</taxon>
        <taxon>Bacteroidota</taxon>
        <taxon>Flavobacteriia</taxon>
        <taxon>Flavobacteriales</taxon>
        <taxon>Crocinitomicaceae</taxon>
        <taxon>Fluviicola</taxon>
    </lineage>
</organism>
<dbReference type="eggNOG" id="COG0782">
    <property type="taxonomic scope" value="Bacteria"/>
</dbReference>
<dbReference type="InterPro" id="IPR036953">
    <property type="entry name" value="GreA/GreB_C_sf"/>
</dbReference>